<keyword evidence="1" id="KW-0378">Hydrolase</keyword>
<dbReference type="InterPro" id="IPR023365">
    <property type="entry name" value="Sortase_dom-sf"/>
</dbReference>
<dbReference type="AlphaFoldDB" id="A0A0G0Q7A1"/>
<dbReference type="InterPro" id="IPR005754">
    <property type="entry name" value="Sortase"/>
</dbReference>
<reference evidence="2 3" key="1">
    <citation type="journal article" date="2015" name="Nature">
        <title>rRNA introns, odd ribosomes, and small enigmatic genomes across a large radiation of phyla.</title>
        <authorList>
            <person name="Brown C.T."/>
            <person name="Hug L.A."/>
            <person name="Thomas B.C."/>
            <person name="Sharon I."/>
            <person name="Castelle C.J."/>
            <person name="Singh A."/>
            <person name="Wilkins M.J."/>
            <person name="Williams K.H."/>
            <person name="Banfield J.F."/>
        </authorList>
    </citation>
    <scope>NUCLEOTIDE SEQUENCE [LARGE SCALE GENOMIC DNA]</scope>
</reference>
<sequence>MIIPVIGVNEYVDTGKELSLDLWHLPYTPFPGDGGNVVIAGHRISYASILPPPFFYLNRVEKGDIVYLEYRRNRYIYTVNSKEIVEKKEIKYEKRLEGNETLTLYTCTPLLTLRNRLIIIANLVRIE</sequence>
<dbReference type="CDD" id="cd05830">
    <property type="entry name" value="Sortase_E"/>
    <property type="match status" value="1"/>
</dbReference>
<dbReference type="Proteomes" id="UP000034799">
    <property type="component" value="Unassembled WGS sequence"/>
</dbReference>
<name>A0A0G0Q7A1_9BACT</name>
<dbReference type="NCBIfam" id="TIGR01076">
    <property type="entry name" value="sortase_fam"/>
    <property type="match status" value="1"/>
</dbReference>
<organism evidence="2 3">
    <name type="scientific">candidate division WS6 bacterium GW2011_GWF2_39_15</name>
    <dbReference type="NCBI Taxonomy" id="1619100"/>
    <lineage>
        <taxon>Bacteria</taxon>
        <taxon>Candidatus Dojkabacteria</taxon>
    </lineage>
</organism>
<protein>
    <submittedName>
        <fullName evidence="2">Sortase family protein</fullName>
    </submittedName>
</protein>
<dbReference type="EMBL" id="LBWK01000001">
    <property type="protein sequence ID" value="KKR06310.1"/>
    <property type="molecule type" value="Genomic_DNA"/>
</dbReference>
<proteinExistence type="predicted"/>
<dbReference type="SUPFAM" id="SSF63817">
    <property type="entry name" value="Sortase"/>
    <property type="match status" value="1"/>
</dbReference>
<gene>
    <name evidence="2" type="ORF">UT34_C0001G0350</name>
</gene>
<evidence type="ECO:0000256" key="1">
    <source>
        <dbReference type="ARBA" id="ARBA00022801"/>
    </source>
</evidence>
<evidence type="ECO:0000313" key="3">
    <source>
        <dbReference type="Proteomes" id="UP000034799"/>
    </source>
</evidence>
<evidence type="ECO:0000313" key="2">
    <source>
        <dbReference type="EMBL" id="KKR06310.1"/>
    </source>
</evidence>
<dbReference type="Pfam" id="PF04203">
    <property type="entry name" value="Sortase"/>
    <property type="match status" value="1"/>
</dbReference>
<accession>A0A0G0Q7A1</accession>
<dbReference type="InterPro" id="IPR042003">
    <property type="entry name" value="Sortase_E"/>
</dbReference>
<dbReference type="Gene3D" id="2.40.260.10">
    <property type="entry name" value="Sortase"/>
    <property type="match status" value="1"/>
</dbReference>
<dbReference type="STRING" id="1619100.UT34_C0001G0350"/>
<dbReference type="GO" id="GO:0016787">
    <property type="term" value="F:hydrolase activity"/>
    <property type="evidence" value="ECO:0007669"/>
    <property type="project" value="UniProtKB-KW"/>
</dbReference>
<comment type="caution">
    <text evidence="2">The sequence shown here is derived from an EMBL/GenBank/DDBJ whole genome shotgun (WGS) entry which is preliminary data.</text>
</comment>